<accession>A0AAV5SF44</accession>
<dbReference type="SMART" id="SM00355">
    <property type="entry name" value="ZnF_C2H2"/>
    <property type="match status" value="4"/>
</dbReference>
<organism evidence="3 4">
    <name type="scientific">Pristionchus entomophagus</name>
    <dbReference type="NCBI Taxonomy" id="358040"/>
    <lineage>
        <taxon>Eukaryota</taxon>
        <taxon>Metazoa</taxon>
        <taxon>Ecdysozoa</taxon>
        <taxon>Nematoda</taxon>
        <taxon>Chromadorea</taxon>
        <taxon>Rhabditida</taxon>
        <taxon>Rhabditina</taxon>
        <taxon>Diplogasteromorpha</taxon>
        <taxon>Diplogasteroidea</taxon>
        <taxon>Neodiplogasteridae</taxon>
        <taxon>Pristionchus</taxon>
    </lineage>
</organism>
<protein>
    <recommendedName>
        <fullName evidence="2">C2H2-type domain-containing protein</fullName>
    </recommendedName>
</protein>
<proteinExistence type="predicted"/>
<dbReference type="InterPro" id="IPR013087">
    <property type="entry name" value="Znf_C2H2_type"/>
</dbReference>
<feature type="compositionally biased region" description="Low complexity" evidence="1">
    <location>
        <begin position="197"/>
        <end position="211"/>
    </location>
</feature>
<dbReference type="EMBL" id="BTSX01000001">
    <property type="protein sequence ID" value="GMS79273.1"/>
    <property type="molecule type" value="Genomic_DNA"/>
</dbReference>
<dbReference type="Proteomes" id="UP001432027">
    <property type="component" value="Unassembled WGS sequence"/>
</dbReference>
<evidence type="ECO:0000313" key="3">
    <source>
        <dbReference type="EMBL" id="GMS79273.1"/>
    </source>
</evidence>
<feature type="compositionally biased region" description="Basic and acidic residues" evidence="1">
    <location>
        <begin position="289"/>
        <end position="303"/>
    </location>
</feature>
<comment type="caution">
    <text evidence="3">The sequence shown here is derived from an EMBL/GenBank/DDBJ whole genome shotgun (WGS) entry which is preliminary data.</text>
</comment>
<feature type="non-terminal residue" evidence="3">
    <location>
        <position position="1"/>
    </location>
</feature>
<evidence type="ECO:0000259" key="2">
    <source>
        <dbReference type="PROSITE" id="PS00028"/>
    </source>
</evidence>
<evidence type="ECO:0000313" key="4">
    <source>
        <dbReference type="Proteomes" id="UP001432027"/>
    </source>
</evidence>
<feature type="region of interest" description="Disordered" evidence="1">
    <location>
        <begin position="189"/>
        <end position="211"/>
    </location>
</feature>
<feature type="region of interest" description="Disordered" evidence="1">
    <location>
        <begin position="285"/>
        <end position="306"/>
    </location>
</feature>
<reference evidence="3" key="1">
    <citation type="submission" date="2023-10" db="EMBL/GenBank/DDBJ databases">
        <title>Genome assembly of Pristionchus species.</title>
        <authorList>
            <person name="Yoshida K."/>
            <person name="Sommer R.J."/>
        </authorList>
    </citation>
    <scope>NUCLEOTIDE SEQUENCE</scope>
    <source>
        <strain evidence="3">RS0144</strain>
    </source>
</reference>
<gene>
    <name evidence="3" type="ORF">PENTCL1PPCAC_1448</name>
</gene>
<feature type="domain" description="C2H2-type" evidence="2">
    <location>
        <begin position="17"/>
        <end position="39"/>
    </location>
</feature>
<dbReference type="AlphaFoldDB" id="A0AAV5SF44"/>
<name>A0AAV5SF44_9BILA</name>
<sequence>RREVSSIPLQRMQLLECGGCRETFDSLEARQRHRQEEAHVRHEYVGLVRCSFCEAEADNVYSCYDHLVEVHCDEWTRIIEAYLLAADFDEEFLDQESRLLLAPEAFILPWQNRQDTEAAINLIRRRINTILGIAQEDEPVIVEERAESPDPGTLIIDETEQATPDDVVQLIVPSGTLSSTSEVITINDDSESEGDINSFNASSHSSSSTSLATPAALKSPILAMHFEMWKPILEGLPADSTKSKAKEIGLINAVGETGNIHHVDAQLVASRKRVSTEAASINPLSIDSSEERETLQKRPRDLEMPPVHPIPAASLLTPPCTFGRGTDAVNTVEMGVYDPEADLANQNLLLTPDSTVAAHSQLGDDPKEEPVLYMEDSTSDIVEFLDDSTDYKDCGDPTYAELMDADTKDGLLEQIKRMMPVVPPPAPFSMAALLMSPESTTRPTQLQQILSNSVYAVQLQPQAHTTHQTAQQLHQVSGHQPLLQRREQPVVITHPQPMSVISRVPAAQMQRMQQSQPFLAPAAVPSPLCHPQQHLQPMPYYSPVRVVGVPAVATRTPQPVVQPMRQMRLSPALQQLNPLQPGQQVQQLLLPQRLESHSSNIQEDRRDKHKAFWRSNGPTTCPICGKTGGASNQTKRNHYLKFHFAAYFERVTLIGVSDGDVDKLTRFLGTNLGATNQGKRMCLHCDSRPSGRAEFLKHLKENHYEKFLAFLGTFVPLQQVCPIVVDEDVIRILCDLAVPPTQ</sequence>
<keyword evidence="4" id="KW-1185">Reference proteome</keyword>
<dbReference type="PROSITE" id="PS00028">
    <property type="entry name" value="ZINC_FINGER_C2H2_1"/>
    <property type="match status" value="1"/>
</dbReference>
<evidence type="ECO:0000256" key="1">
    <source>
        <dbReference type="SAM" id="MobiDB-lite"/>
    </source>
</evidence>